<evidence type="ECO:0000313" key="8">
    <source>
        <dbReference type="EMBL" id="PFX12573.1"/>
    </source>
</evidence>
<dbReference type="InterPro" id="IPR008271">
    <property type="entry name" value="Ser/Thr_kinase_AS"/>
</dbReference>
<keyword evidence="3 8" id="KW-0418">Kinase</keyword>
<dbReference type="Gene3D" id="3.30.200.20">
    <property type="entry name" value="Phosphorylase Kinase, domain 1"/>
    <property type="match status" value="1"/>
</dbReference>
<dbReference type="InterPro" id="IPR011009">
    <property type="entry name" value="Kinase-like_dom_sf"/>
</dbReference>
<dbReference type="Proteomes" id="UP000225706">
    <property type="component" value="Unassembled WGS sequence"/>
</dbReference>
<dbReference type="InterPro" id="IPR017441">
    <property type="entry name" value="Protein_kinase_ATP_BS"/>
</dbReference>
<dbReference type="GO" id="GO:0097527">
    <property type="term" value="P:necroptotic signaling pathway"/>
    <property type="evidence" value="ECO:0007669"/>
    <property type="project" value="TreeGrafter"/>
</dbReference>
<accession>A0A2B4R6Y3</accession>
<evidence type="ECO:0000256" key="2">
    <source>
        <dbReference type="ARBA" id="ARBA00022741"/>
    </source>
</evidence>
<feature type="domain" description="Protein kinase" evidence="7">
    <location>
        <begin position="60"/>
        <end position="306"/>
    </location>
</feature>
<comment type="caution">
    <text evidence="8">The sequence shown here is derived from an EMBL/GenBank/DDBJ whole genome shotgun (WGS) entry which is preliminary data.</text>
</comment>
<dbReference type="InterPro" id="IPR051681">
    <property type="entry name" value="Ser/Thr_Kinases-Pseudokinases"/>
</dbReference>
<keyword evidence="9" id="KW-1185">Reference proteome</keyword>
<evidence type="ECO:0000256" key="6">
    <source>
        <dbReference type="RuleBase" id="RU000304"/>
    </source>
</evidence>
<dbReference type="PROSITE" id="PS00108">
    <property type="entry name" value="PROTEIN_KINASE_ST"/>
    <property type="match status" value="1"/>
</dbReference>
<keyword evidence="2 5" id="KW-0547">Nucleotide-binding</keyword>
<evidence type="ECO:0000256" key="3">
    <source>
        <dbReference type="ARBA" id="ARBA00022777"/>
    </source>
</evidence>
<dbReference type="PROSITE" id="PS50011">
    <property type="entry name" value="PROTEIN_KINASE_DOM"/>
    <property type="match status" value="1"/>
</dbReference>
<dbReference type="GO" id="GO:0005524">
    <property type="term" value="F:ATP binding"/>
    <property type="evidence" value="ECO:0007669"/>
    <property type="project" value="UniProtKB-UniRule"/>
</dbReference>
<dbReference type="Pfam" id="PF00069">
    <property type="entry name" value="Pkinase"/>
    <property type="match status" value="1"/>
</dbReference>
<evidence type="ECO:0000313" key="9">
    <source>
        <dbReference type="Proteomes" id="UP000225706"/>
    </source>
</evidence>
<dbReference type="AlphaFoldDB" id="A0A2B4R6Y3"/>
<dbReference type="OrthoDB" id="10261027at2759"/>
<evidence type="ECO:0000256" key="5">
    <source>
        <dbReference type="PROSITE-ProRule" id="PRU10141"/>
    </source>
</evidence>
<dbReference type="GO" id="GO:0004674">
    <property type="term" value="F:protein serine/threonine kinase activity"/>
    <property type="evidence" value="ECO:0007669"/>
    <property type="project" value="UniProtKB-KW"/>
</dbReference>
<name>A0A2B4R6Y3_STYPI</name>
<gene>
    <name evidence="8" type="primary">drkA</name>
    <name evidence="8" type="ORF">AWC38_SpisGene23444</name>
</gene>
<dbReference type="FunFam" id="3.30.200.20:FF:000180">
    <property type="entry name" value="serine/threonine-protein kinase STY46-like"/>
    <property type="match status" value="1"/>
</dbReference>
<evidence type="ECO:0000256" key="4">
    <source>
        <dbReference type="ARBA" id="ARBA00022840"/>
    </source>
</evidence>
<evidence type="ECO:0000259" key="7">
    <source>
        <dbReference type="PROSITE" id="PS50011"/>
    </source>
</evidence>
<proteinExistence type="inferred from homology"/>
<keyword evidence="6" id="KW-0723">Serine/threonine-protein kinase</keyword>
<dbReference type="SMART" id="SM00220">
    <property type="entry name" value="S_TKc"/>
    <property type="match status" value="1"/>
</dbReference>
<dbReference type="PANTHER" id="PTHR44329">
    <property type="entry name" value="SERINE/THREONINE-PROTEIN KINASE TNNI3K-RELATED"/>
    <property type="match status" value="1"/>
</dbReference>
<keyword evidence="1" id="KW-0808">Transferase</keyword>
<feature type="binding site" evidence="5">
    <location>
        <position position="87"/>
    </location>
    <ligand>
        <name>ATP</name>
        <dbReference type="ChEBI" id="CHEBI:30616"/>
    </ligand>
</feature>
<dbReference type="PIRSF" id="PIRSF000654">
    <property type="entry name" value="Integrin-linked_kinase"/>
    <property type="match status" value="1"/>
</dbReference>
<dbReference type="Gene3D" id="1.10.510.10">
    <property type="entry name" value="Transferase(Phosphotransferase) domain 1"/>
    <property type="match status" value="1"/>
</dbReference>
<comment type="similarity">
    <text evidence="6">Belongs to the protein kinase superfamily.</text>
</comment>
<protein>
    <submittedName>
        <fullName evidence="8">Putative serine/threonine-protein kinase drkA</fullName>
    </submittedName>
</protein>
<dbReference type="PROSITE" id="PS00107">
    <property type="entry name" value="PROTEIN_KINASE_ATP"/>
    <property type="match status" value="1"/>
</dbReference>
<organism evidence="8 9">
    <name type="scientific">Stylophora pistillata</name>
    <name type="common">Smooth cauliflower coral</name>
    <dbReference type="NCBI Taxonomy" id="50429"/>
    <lineage>
        <taxon>Eukaryota</taxon>
        <taxon>Metazoa</taxon>
        <taxon>Cnidaria</taxon>
        <taxon>Anthozoa</taxon>
        <taxon>Hexacorallia</taxon>
        <taxon>Scleractinia</taxon>
        <taxon>Astrocoeniina</taxon>
        <taxon>Pocilloporidae</taxon>
        <taxon>Stylophora</taxon>
    </lineage>
</organism>
<sequence>MIGLQERDEKIMQLKHVIQQVQTVFDEKLQQIERAARENCARHQQPERRSWIVQRHEVEVDHNQILGRGSWGTVFKGWFRGAPVAVKELHRIIISDHNRILFHREMELASRLRHKNLVQFMAAIVEDGDPSIVTEFANYGTLARILQRRTLPFAEVLSIASDVGQGILYLHSVRPDPILHRDIKSENVLVYEVGLPMARIAKVSDFGSANFMRSIMTPNQGTPLYSAPETRTQEYTTKADVYSFGIVVLEMSIRELPVPQEHPRQLGKVVDDFLRQLIRECIQPNPDERPDMQRVVAELEQRKAEIAAMN</sequence>
<reference evidence="9" key="1">
    <citation type="journal article" date="2017" name="bioRxiv">
        <title>Comparative analysis of the genomes of Stylophora pistillata and Acropora digitifera provides evidence for extensive differences between species of corals.</title>
        <authorList>
            <person name="Voolstra C.R."/>
            <person name="Li Y."/>
            <person name="Liew Y.J."/>
            <person name="Baumgarten S."/>
            <person name="Zoccola D."/>
            <person name="Flot J.-F."/>
            <person name="Tambutte S."/>
            <person name="Allemand D."/>
            <person name="Aranda M."/>
        </authorList>
    </citation>
    <scope>NUCLEOTIDE SEQUENCE [LARGE SCALE GENOMIC DNA]</scope>
</reference>
<dbReference type="PANTHER" id="PTHR44329:SF298">
    <property type="entry name" value="MIXED LINEAGE KINASE DOMAIN-LIKE PROTEIN"/>
    <property type="match status" value="1"/>
</dbReference>
<dbReference type="SUPFAM" id="SSF56112">
    <property type="entry name" value="Protein kinase-like (PK-like)"/>
    <property type="match status" value="1"/>
</dbReference>
<dbReference type="STRING" id="50429.A0A2B4R6Y3"/>
<dbReference type="EMBL" id="LSMT01001285">
    <property type="protein sequence ID" value="PFX12573.1"/>
    <property type="molecule type" value="Genomic_DNA"/>
</dbReference>
<keyword evidence="4 5" id="KW-0067">ATP-binding</keyword>
<evidence type="ECO:0000256" key="1">
    <source>
        <dbReference type="ARBA" id="ARBA00022679"/>
    </source>
</evidence>
<dbReference type="InterPro" id="IPR000719">
    <property type="entry name" value="Prot_kinase_dom"/>
</dbReference>